<evidence type="ECO:0000256" key="3">
    <source>
        <dbReference type="ARBA" id="ARBA00022737"/>
    </source>
</evidence>
<dbReference type="CDD" id="cd16320">
    <property type="entry name" value="MraZ_N"/>
    <property type="match status" value="1"/>
</dbReference>
<dbReference type="InterPro" id="IPR037914">
    <property type="entry name" value="SpoVT-AbrB_sf"/>
</dbReference>
<organism evidence="9 10">
    <name type="scientific">candidate division WOR-3 bacterium 4484_18</name>
    <dbReference type="NCBI Taxonomy" id="2020626"/>
    <lineage>
        <taxon>Bacteria</taxon>
        <taxon>Bacteria division WOR-3</taxon>
    </lineage>
</organism>
<evidence type="ECO:0000313" key="10">
    <source>
        <dbReference type="Proteomes" id="UP000216312"/>
    </source>
</evidence>
<keyword evidence="5 7" id="KW-0238">DNA-binding</keyword>
<dbReference type="Proteomes" id="UP000216312">
    <property type="component" value="Unassembled WGS sequence"/>
</dbReference>
<feature type="domain" description="SpoVT-AbrB" evidence="8">
    <location>
        <begin position="77"/>
        <end position="120"/>
    </location>
</feature>
<dbReference type="Pfam" id="PF02381">
    <property type="entry name" value="MraZ"/>
    <property type="match status" value="2"/>
</dbReference>
<dbReference type="InterPro" id="IPR020603">
    <property type="entry name" value="MraZ_dom"/>
</dbReference>
<accession>A0A257LU75</accession>
<proteinExistence type="inferred from homology"/>
<dbReference type="GO" id="GO:0009295">
    <property type="term" value="C:nucleoid"/>
    <property type="evidence" value="ECO:0007669"/>
    <property type="project" value="UniProtKB-SubCell"/>
</dbReference>
<dbReference type="InterPro" id="IPR007159">
    <property type="entry name" value="SpoVT-AbrB_dom"/>
</dbReference>
<evidence type="ECO:0000256" key="5">
    <source>
        <dbReference type="ARBA" id="ARBA00023125"/>
    </source>
</evidence>
<dbReference type="GO" id="GO:2000143">
    <property type="term" value="P:negative regulation of DNA-templated transcription initiation"/>
    <property type="evidence" value="ECO:0007669"/>
    <property type="project" value="TreeGrafter"/>
</dbReference>
<comment type="caution">
    <text evidence="9">The sequence shown here is derived from an EMBL/GenBank/DDBJ whole genome shotgun (WGS) entry which is preliminary data.</text>
</comment>
<dbReference type="SUPFAM" id="SSF89447">
    <property type="entry name" value="AbrB/MazE/MraZ-like"/>
    <property type="match status" value="1"/>
</dbReference>
<sequence length="142" mass="16851">MYCGKEVYRVEGAGRVFLPAKFRIKVDEGKVIVTRGFEECLLVYPLSEWRNLESKLHSLPFTDARARYLLRWFVGNAEIVEIDKQGRIRIPRHLLDYAHLETEVLIIGLLNKIELWNPHKYEEYERMMESKVDERDLKELGI</sequence>
<evidence type="ECO:0000313" key="9">
    <source>
        <dbReference type="EMBL" id="OYV03029.1"/>
    </source>
</evidence>
<dbReference type="InterPro" id="IPR003444">
    <property type="entry name" value="MraZ"/>
</dbReference>
<dbReference type="InterPro" id="IPR038619">
    <property type="entry name" value="MraZ_sf"/>
</dbReference>
<keyword evidence="4 7" id="KW-0805">Transcription regulation</keyword>
<feature type="domain" description="SpoVT-AbrB" evidence="8">
    <location>
        <begin position="5"/>
        <end position="48"/>
    </location>
</feature>
<name>A0A257LU75_UNCW3</name>
<dbReference type="EMBL" id="NMUJ01000027">
    <property type="protein sequence ID" value="OYV03029.1"/>
    <property type="molecule type" value="Genomic_DNA"/>
</dbReference>
<comment type="similarity">
    <text evidence="7">Belongs to the MraZ family.</text>
</comment>
<keyword evidence="6 7" id="KW-0804">Transcription</keyword>
<evidence type="ECO:0000256" key="6">
    <source>
        <dbReference type="ARBA" id="ARBA00023163"/>
    </source>
</evidence>
<dbReference type="GO" id="GO:0003700">
    <property type="term" value="F:DNA-binding transcription factor activity"/>
    <property type="evidence" value="ECO:0007669"/>
    <property type="project" value="UniProtKB-UniRule"/>
</dbReference>
<comment type="subunit">
    <text evidence="7">Forms oligomers.</text>
</comment>
<dbReference type="GO" id="GO:0000976">
    <property type="term" value="F:transcription cis-regulatory region binding"/>
    <property type="evidence" value="ECO:0007669"/>
    <property type="project" value="TreeGrafter"/>
</dbReference>
<dbReference type="CDD" id="cd16321">
    <property type="entry name" value="MraZ_C"/>
    <property type="match status" value="1"/>
</dbReference>
<evidence type="ECO:0000256" key="1">
    <source>
        <dbReference type="ARBA" id="ARBA00013860"/>
    </source>
</evidence>
<dbReference type="InterPro" id="IPR035642">
    <property type="entry name" value="MraZ_N"/>
</dbReference>
<dbReference type="Gene3D" id="3.40.1550.20">
    <property type="entry name" value="Transcriptional regulator MraZ domain"/>
    <property type="match status" value="1"/>
</dbReference>
<evidence type="ECO:0000256" key="7">
    <source>
        <dbReference type="HAMAP-Rule" id="MF_01008"/>
    </source>
</evidence>
<dbReference type="GO" id="GO:0005737">
    <property type="term" value="C:cytoplasm"/>
    <property type="evidence" value="ECO:0007669"/>
    <property type="project" value="UniProtKB-UniRule"/>
</dbReference>
<keyword evidence="2 7" id="KW-0963">Cytoplasm</keyword>
<dbReference type="PROSITE" id="PS51740">
    <property type="entry name" value="SPOVT_ABRB"/>
    <property type="match status" value="2"/>
</dbReference>
<protein>
    <recommendedName>
        <fullName evidence="1 7">Transcriptional regulator MraZ</fullName>
    </recommendedName>
</protein>
<keyword evidence="3" id="KW-0677">Repeat</keyword>
<comment type="subcellular location">
    <subcellularLocation>
        <location evidence="7">Cytoplasm</location>
        <location evidence="7">Nucleoid</location>
    </subcellularLocation>
</comment>
<dbReference type="PANTHER" id="PTHR34701:SF1">
    <property type="entry name" value="TRANSCRIPTIONAL REGULATOR MRAZ"/>
    <property type="match status" value="1"/>
</dbReference>
<dbReference type="PANTHER" id="PTHR34701">
    <property type="entry name" value="TRANSCRIPTIONAL REGULATOR MRAZ"/>
    <property type="match status" value="1"/>
</dbReference>
<dbReference type="NCBIfam" id="TIGR00242">
    <property type="entry name" value="division/cell wall cluster transcriptional repressor MraZ"/>
    <property type="match status" value="1"/>
</dbReference>
<evidence type="ECO:0000256" key="4">
    <source>
        <dbReference type="ARBA" id="ARBA00023015"/>
    </source>
</evidence>
<dbReference type="AlphaFoldDB" id="A0A257LU75"/>
<dbReference type="InterPro" id="IPR035644">
    <property type="entry name" value="MraZ_C"/>
</dbReference>
<evidence type="ECO:0000256" key="2">
    <source>
        <dbReference type="ARBA" id="ARBA00022490"/>
    </source>
</evidence>
<dbReference type="HAMAP" id="MF_01008">
    <property type="entry name" value="MraZ"/>
    <property type="match status" value="1"/>
</dbReference>
<reference evidence="10" key="1">
    <citation type="submission" date="2017-07" db="EMBL/GenBank/DDBJ databases">
        <title>Novel pathways for hydrocarbon cycling and metabolic interdependencies in hydrothermal sediment communities.</title>
        <authorList>
            <person name="Dombrowski N."/>
            <person name="Seitz K."/>
            <person name="Teske A."/>
            <person name="Baker B."/>
        </authorList>
    </citation>
    <scope>NUCLEOTIDE SEQUENCE [LARGE SCALE GENOMIC DNA]</scope>
</reference>
<gene>
    <name evidence="7 9" type="primary">mraZ</name>
    <name evidence="9" type="ORF">CGW93_02765</name>
</gene>
<evidence type="ECO:0000259" key="8">
    <source>
        <dbReference type="PROSITE" id="PS51740"/>
    </source>
</evidence>